<name>A0A1I5ZB97_9PSEU</name>
<dbReference type="EMBL" id="FOWC01000014">
    <property type="protein sequence ID" value="SFQ53397.1"/>
    <property type="molecule type" value="Genomic_DNA"/>
</dbReference>
<dbReference type="OrthoDB" id="5144858at2"/>
<evidence type="ECO:0000313" key="2">
    <source>
        <dbReference type="Proteomes" id="UP000199137"/>
    </source>
</evidence>
<evidence type="ECO:0000313" key="1">
    <source>
        <dbReference type="EMBL" id="SFQ53397.1"/>
    </source>
</evidence>
<proteinExistence type="predicted"/>
<gene>
    <name evidence="1" type="ORF">SAMN05421854_114141</name>
</gene>
<dbReference type="Proteomes" id="UP000199137">
    <property type="component" value="Unassembled WGS sequence"/>
</dbReference>
<dbReference type="RefSeq" id="WP_093576285.1">
    <property type="nucleotide sequence ID" value="NZ_FOWC01000014.1"/>
</dbReference>
<protein>
    <submittedName>
        <fullName evidence="1">Uncharacterized protein</fullName>
    </submittedName>
</protein>
<sequence length="315" mass="35554">MTSAPRRRRRVKVTVEAIVDITDENALEQAAIADIETTQFSVSPGSDLTVAQVRQQEQDHIRGDAVAAVQWFIDSGAVIDDHPGIEFAEATESAIEIDEHDIPLSVWPQFAELFPLCTCGADTCDQCSGFQVTPRTAAALWTAAGLLADHAYDDVLEHGDQHADDAGSWLVFDEFPRITWRQNVVWRRQAARSFDDLSSDLAAGDWPEPRCPAEEMALHLILRYAESAVDDDWASLTGRYADLPEHKDDHNWNMLTEILFQDTDILALFSKRLDGIEDPATDQNRKLGIGDYRPQAWFEWFLNMEPRDTGRPFRR</sequence>
<accession>A0A1I5ZB97</accession>
<reference evidence="1 2" key="1">
    <citation type="submission" date="2016-10" db="EMBL/GenBank/DDBJ databases">
        <authorList>
            <person name="de Groot N.N."/>
        </authorList>
    </citation>
    <scope>NUCLEOTIDE SEQUENCE [LARGE SCALE GENOMIC DNA]</scope>
    <source>
        <strain evidence="1 2">DSM 44637</strain>
    </source>
</reference>
<organism evidence="1 2">
    <name type="scientific">Amycolatopsis rubida</name>
    <dbReference type="NCBI Taxonomy" id="112413"/>
    <lineage>
        <taxon>Bacteria</taxon>
        <taxon>Bacillati</taxon>
        <taxon>Actinomycetota</taxon>
        <taxon>Actinomycetes</taxon>
        <taxon>Pseudonocardiales</taxon>
        <taxon>Pseudonocardiaceae</taxon>
        <taxon>Amycolatopsis</taxon>
    </lineage>
</organism>
<dbReference type="AlphaFoldDB" id="A0A1I5ZB97"/>